<keyword evidence="4" id="KW-1185">Reference proteome</keyword>
<evidence type="ECO:0000259" key="2">
    <source>
        <dbReference type="PROSITE" id="PS50217"/>
    </source>
</evidence>
<feature type="compositionally biased region" description="Polar residues" evidence="1">
    <location>
        <begin position="56"/>
        <end position="71"/>
    </location>
</feature>
<feature type="compositionally biased region" description="Low complexity" evidence="1">
    <location>
        <begin position="304"/>
        <end position="313"/>
    </location>
</feature>
<evidence type="ECO:0000313" key="3">
    <source>
        <dbReference type="EMBL" id="WRT64478.1"/>
    </source>
</evidence>
<dbReference type="PROSITE" id="PS50217">
    <property type="entry name" value="BZIP"/>
    <property type="match status" value="1"/>
</dbReference>
<dbReference type="GeneID" id="87953541"/>
<dbReference type="SMART" id="SM00338">
    <property type="entry name" value="BRLZ"/>
    <property type="match status" value="1"/>
</dbReference>
<dbReference type="RefSeq" id="XP_062789218.1">
    <property type="nucleotide sequence ID" value="XM_062933167.1"/>
</dbReference>
<dbReference type="Proteomes" id="UP001329825">
    <property type="component" value="Chromosome 2"/>
</dbReference>
<feature type="domain" description="BZIP" evidence="2">
    <location>
        <begin position="88"/>
        <end position="151"/>
    </location>
</feature>
<protein>
    <recommendedName>
        <fullName evidence="2">BZIP domain-containing protein</fullName>
    </recommendedName>
</protein>
<sequence>MHPSYRPLPSPATPGTSLTHYPHPSYGFPSVPLSSASSSIITMNRNLSYNDHRHASTGSIHSISHSQTNHPDYSDSESEGEGGTKLEKDKLEIRREKNRVKQRNLRLRRANHIADLEKNLTTLKTEHSSLQTSIGHLQQHQVNLQGWIHDLETALFANGLAGEVETIRRIWTERNDLLDRGVSAAKSSHGVTFGSGPSSGHVHSQPQPETQSQPQRPQPHPQVQVQLPTPTGQDQQSRDPLTTLARAASSVPAPPGLGSSSAYNEGRMIHPPTSVSDGRPTLPRPSSFSMPGSGSGSASGSGSGSSVPTSSRSFENPYPTPEIGWGSQMSEWMQPPDSIEKKRKRERDSHHSSSDYHRPLSSSSSASMRPGSSSNRPGLHPMSGRLSESNIHTLAPIQSYRQTSPISNNSRPLSAPYQSHTPTSRTAQSSISAQGGVGSSTTGNVSPRSIRISDLVSPRPSQVELVLPSLSTSISGSDFARGSLSELKRDVERRSSREGGWSRSNSISGFAPISEISHGNGTILPPLRYYQQDEDMSITRRPSEDQDYFNKKQREISPKTRVSLSPTAIGSRSPLLKVKEQSLLDGKLPKSA</sequence>
<feature type="compositionally biased region" description="Low complexity" evidence="1">
    <location>
        <begin position="361"/>
        <end position="374"/>
    </location>
</feature>
<dbReference type="CDD" id="cd14688">
    <property type="entry name" value="bZIP_YAP"/>
    <property type="match status" value="1"/>
</dbReference>
<evidence type="ECO:0000256" key="1">
    <source>
        <dbReference type="SAM" id="MobiDB-lite"/>
    </source>
</evidence>
<dbReference type="Gene3D" id="1.20.5.170">
    <property type="match status" value="1"/>
</dbReference>
<dbReference type="EMBL" id="CP141882">
    <property type="protein sequence ID" value="WRT64478.1"/>
    <property type="molecule type" value="Genomic_DNA"/>
</dbReference>
<feature type="compositionally biased region" description="Polar residues" evidence="1">
    <location>
        <begin position="560"/>
        <end position="570"/>
    </location>
</feature>
<dbReference type="InterPro" id="IPR004827">
    <property type="entry name" value="bZIP"/>
</dbReference>
<feature type="compositionally biased region" description="Gly residues" evidence="1">
    <location>
        <begin position="293"/>
        <end position="303"/>
    </location>
</feature>
<dbReference type="InterPro" id="IPR046347">
    <property type="entry name" value="bZIP_sf"/>
</dbReference>
<feature type="compositionally biased region" description="Polar residues" evidence="1">
    <location>
        <begin position="399"/>
        <end position="433"/>
    </location>
</feature>
<feature type="region of interest" description="Disordered" evidence="1">
    <location>
        <begin position="187"/>
        <end position="449"/>
    </location>
</feature>
<feature type="region of interest" description="Disordered" evidence="1">
    <location>
        <begin position="539"/>
        <end position="571"/>
    </location>
</feature>
<feature type="compositionally biased region" description="Basic and acidic residues" evidence="1">
    <location>
        <begin position="346"/>
        <end position="358"/>
    </location>
</feature>
<feature type="compositionally biased region" description="Basic and acidic residues" evidence="1">
    <location>
        <begin position="488"/>
        <end position="497"/>
    </location>
</feature>
<feature type="compositionally biased region" description="Polar residues" evidence="1">
    <location>
        <begin position="187"/>
        <end position="204"/>
    </location>
</feature>
<feature type="compositionally biased region" description="Low complexity" evidence="1">
    <location>
        <begin position="205"/>
        <end position="233"/>
    </location>
</feature>
<gene>
    <name evidence="3" type="ORF">IL334_001410</name>
</gene>
<feature type="region of interest" description="Disordered" evidence="1">
    <location>
        <begin position="488"/>
        <end position="515"/>
    </location>
</feature>
<reference evidence="3 4" key="1">
    <citation type="submission" date="2024-01" db="EMBL/GenBank/DDBJ databases">
        <title>Comparative genomics of Cryptococcus and Kwoniella reveals pathogenesis evolution and contrasting modes of karyotype evolution via chromosome fusion or intercentromeric recombination.</title>
        <authorList>
            <person name="Coelho M.A."/>
            <person name="David-Palma M."/>
            <person name="Shea T."/>
            <person name="Bowers K."/>
            <person name="McGinley-Smith S."/>
            <person name="Mohammad A.W."/>
            <person name="Gnirke A."/>
            <person name="Yurkov A.M."/>
            <person name="Nowrousian M."/>
            <person name="Sun S."/>
            <person name="Cuomo C.A."/>
            <person name="Heitman J."/>
        </authorList>
    </citation>
    <scope>NUCLEOTIDE SEQUENCE [LARGE SCALE GENOMIC DNA]</scope>
    <source>
        <strain evidence="3">CBS 11374</strain>
    </source>
</reference>
<proteinExistence type="predicted"/>
<feature type="region of interest" description="Disordered" evidence="1">
    <location>
        <begin position="52"/>
        <end position="90"/>
    </location>
</feature>
<organism evidence="3 4">
    <name type="scientific">Kwoniella shivajii</name>
    <dbReference type="NCBI Taxonomy" id="564305"/>
    <lineage>
        <taxon>Eukaryota</taxon>
        <taxon>Fungi</taxon>
        <taxon>Dikarya</taxon>
        <taxon>Basidiomycota</taxon>
        <taxon>Agaricomycotina</taxon>
        <taxon>Tremellomycetes</taxon>
        <taxon>Tremellales</taxon>
        <taxon>Cryptococcaceae</taxon>
        <taxon>Kwoniella</taxon>
    </lineage>
</organism>
<dbReference type="SUPFAM" id="SSF57959">
    <property type="entry name" value="Leucine zipper domain"/>
    <property type="match status" value="1"/>
</dbReference>
<name>A0ABZ1CRT4_9TREE</name>
<feature type="compositionally biased region" description="Basic and acidic residues" evidence="1">
    <location>
        <begin position="539"/>
        <end position="558"/>
    </location>
</feature>
<accession>A0ABZ1CRT4</accession>
<evidence type="ECO:0000313" key="4">
    <source>
        <dbReference type="Proteomes" id="UP001329825"/>
    </source>
</evidence>